<keyword evidence="10" id="KW-1185">Reference proteome</keyword>
<comment type="caution">
    <text evidence="9">The sequence shown here is derived from an EMBL/GenBank/DDBJ whole genome shotgun (WGS) entry which is preliminary data.</text>
</comment>
<dbReference type="EMBL" id="BJLP01000079">
    <property type="protein sequence ID" value="GEA82671.1"/>
    <property type="molecule type" value="Genomic_DNA"/>
</dbReference>
<evidence type="ECO:0000256" key="3">
    <source>
        <dbReference type="ARBA" id="ARBA00012663"/>
    </source>
</evidence>
<feature type="active site" description="Proton donor" evidence="6">
    <location>
        <position position="304"/>
    </location>
</feature>
<dbReference type="Pfam" id="PF00728">
    <property type="entry name" value="Glyco_hydro_20"/>
    <property type="match status" value="2"/>
</dbReference>
<dbReference type="RefSeq" id="WP_141322467.1">
    <property type="nucleotide sequence ID" value="NZ_BJLP01000079.1"/>
</dbReference>
<dbReference type="AlphaFoldDB" id="A0A4Y3KDY9"/>
<accession>A0A4Y3KDY9</accession>
<dbReference type="EC" id="3.2.1.52" evidence="3"/>
<dbReference type="Gene3D" id="3.20.20.80">
    <property type="entry name" value="Glycosidases"/>
    <property type="match status" value="1"/>
</dbReference>
<evidence type="ECO:0000256" key="2">
    <source>
        <dbReference type="ARBA" id="ARBA00006285"/>
    </source>
</evidence>
<feature type="domain" description="Glycoside hydrolase family 20 catalytic" evidence="7">
    <location>
        <begin position="141"/>
        <end position="307"/>
    </location>
</feature>
<comment type="similarity">
    <text evidence="2">Belongs to the glycosyl hydrolase 20 family.</text>
</comment>
<dbReference type="SUPFAM" id="SSF55545">
    <property type="entry name" value="beta-N-acetylhexosaminidase-like domain"/>
    <property type="match status" value="1"/>
</dbReference>
<evidence type="ECO:0000256" key="5">
    <source>
        <dbReference type="ARBA" id="ARBA00023295"/>
    </source>
</evidence>
<reference evidence="9 10" key="1">
    <citation type="submission" date="2019-06" db="EMBL/GenBank/DDBJ databases">
        <title>Whole genome shotgun sequence of Cellulomonas uda NBRC 3747.</title>
        <authorList>
            <person name="Hosoyama A."/>
            <person name="Uohara A."/>
            <person name="Ohji S."/>
            <person name="Ichikawa N."/>
        </authorList>
    </citation>
    <scope>NUCLEOTIDE SEQUENCE [LARGE SCALE GENOMIC DNA]</scope>
    <source>
        <strain evidence="9 10">NBRC 3747</strain>
    </source>
</reference>
<dbReference type="InterPro" id="IPR017853">
    <property type="entry name" value="GH"/>
</dbReference>
<evidence type="ECO:0000313" key="9">
    <source>
        <dbReference type="EMBL" id="GEA82671.1"/>
    </source>
</evidence>
<evidence type="ECO:0000256" key="1">
    <source>
        <dbReference type="ARBA" id="ARBA00001231"/>
    </source>
</evidence>
<evidence type="ECO:0000259" key="8">
    <source>
        <dbReference type="Pfam" id="PF02838"/>
    </source>
</evidence>
<name>A0A4Y3KDY9_CELUD</name>
<dbReference type="Gene3D" id="3.30.379.10">
    <property type="entry name" value="Chitobiase/beta-hexosaminidase domain 2-like"/>
    <property type="match status" value="1"/>
</dbReference>
<protein>
    <recommendedName>
        <fullName evidence="3">beta-N-acetylhexosaminidase</fullName>
        <ecNumber evidence="3">3.2.1.52</ecNumber>
    </recommendedName>
</protein>
<dbReference type="InterPro" id="IPR029018">
    <property type="entry name" value="Hex-like_dom2"/>
</dbReference>
<feature type="domain" description="Beta-hexosaminidase bacterial type N-terminal" evidence="8">
    <location>
        <begin position="4"/>
        <end position="138"/>
    </location>
</feature>
<dbReference type="GO" id="GO:0005975">
    <property type="term" value="P:carbohydrate metabolic process"/>
    <property type="evidence" value="ECO:0007669"/>
    <property type="project" value="InterPro"/>
</dbReference>
<feature type="domain" description="Glycoside hydrolase family 20 catalytic" evidence="7">
    <location>
        <begin position="319"/>
        <end position="456"/>
    </location>
</feature>
<dbReference type="Proteomes" id="UP000315842">
    <property type="component" value="Unassembled WGS sequence"/>
</dbReference>
<dbReference type="InterPro" id="IPR015883">
    <property type="entry name" value="Glyco_hydro_20_cat"/>
</dbReference>
<evidence type="ECO:0000256" key="4">
    <source>
        <dbReference type="ARBA" id="ARBA00022801"/>
    </source>
</evidence>
<dbReference type="InterPro" id="IPR015882">
    <property type="entry name" value="HEX_bac_N"/>
</dbReference>
<dbReference type="GO" id="GO:0016020">
    <property type="term" value="C:membrane"/>
    <property type="evidence" value="ECO:0007669"/>
    <property type="project" value="TreeGrafter"/>
</dbReference>
<dbReference type="CDD" id="cd06568">
    <property type="entry name" value="GH20_SpHex_like"/>
    <property type="match status" value="1"/>
</dbReference>
<dbReference type="PANTHER" id="PTHR22600">
    <property type="entry name" value="BETA-HEXOSAMINIDASE"/>
    <property type="match status" value="1"/>
</dbReference>
<evidence type="ECO:0000313" key="10">
    <source>
        <dbReference type="Proteomes" id="UP000315842"/>
    </source>
</evidence>
<evidence type="ECO:0000256" key="6">
    <source>
        <dbReference type="PIRSR" id="PIRSR625705-1"/>
    </source>
</evidence>
<dbReference type="GO" id="GO:0030203">
    <property type="term" value="P:glycosaminoglycan metabolic process"/>
    <property type="evidence" value="ECO:0007669"/>
    <property type="project" value="TreeGrafter"/>
</dbReference>
<keyword evidence="4" id="KW-0378">Hydrolase</keyword>
<gene>
    <name evidence="9" type="ORF">CUD01_31150</name>
</gene>
<dbReference type="PANTHER" id="PTHR22600:SF57">
    <property type="entry name" value="BETA-N-ACETYLHEXOSAMINIDASE"/>
    <property type="match status" value="1"/>
</dbReference>
<dbReference type="SUPFAM" id="SSF51445">
    <property type="entry name" value="(Trans)glycosidases"/>
    <property type="match status" value="1"/>
</dbReference>
<sequence length="501" mass="54276">MTQPGVVPRPVHLELGTEAPFVVGESATVVVDPRPDLIAHGVLAADLLGRVTDQAIEVRYTDDSRGARDVIRLRLAAPDETDLLPGDEAYTIVATPSRIEAVARTSAGLTRAVVTLRQLLGQGSDGVWRVPTVVVRDAPRFTWRGLSVDVARHFLSVGDLKVVVGLMAHYKLNVLHLHLTDDQGWRLHVPSRPHLARKSSGTAVGGDRGGCYTPTDFADLVQYADARGITVVPEIDVPGHVNAATHAYGELTPDGVPTDEYTGIEVGFSRLYADLPATGEFLRAVFADVAAMTPGPYVHIGGDEVLTMEPDEYATLVGEAAAAVRAAGKKVVGWQEIASAPLEPGTVVQYWDTRVDPEPFVAAARAGASILMSPASKVYLDMKYDERTALGLEWAGHVEVRDAYEWEPTTLVEGLPAESVVGVEAAVWTETIRDLDGLTTMLLPRLAAVAEVAWTAPERRDWEDFRTRVAEHGPFWDHLGVRWYASGQVAWPSRTRGTRTA</sequence>
<dbReference type="GO" id="GO:0004563">
    <property type="term" value="F:beta-N-acetylhexosaminidase activity"/>
    <property type="evidence" value="ECO:0007669"/>
    <property type="project" value="UniProtKB-EC"/>
</dbReference>
<dbReference type="PRINTS" id="PR00738">
    <property type="entry name" value="GLHYDRLASE20"/>
</dbReference>
<keyword evidence="5" id="KW-0326">Glycosidase</keyword>
<organism evidence="9 10">
    <name type="scientific">Cellulomonas uda</name>
    <dbReference type="NCBI Taxonomy" id="1714"/>
    <lineage>
        <taxon>Bacteria</taxon>
        <taxon>Bacillati</taxon>
        <taxon>Actinomycetota</taxon>
        <taxon>Actinomycetes</taxon>
        <taxon>Micrococcales</taxon>
        <taxon>Cellulomonadaceae</taxon>
        <taxon>Cellulomonas</taxon>
    </lineage>
</organism>
<dbReference type="InterPro" id="IPR025705">
    <property type="entry name" value="Beta_hexosaminidase_sua/sub"/>
</dbReference>
<evidence type="ECO:0000259" key="7">
    <source>
        <dbReference type="Pfam" id="PF00728"/>
    </source>
</evidence>
<proteinExistence type="inferred from homology"/>
<dbReference type="Pfam" id="PF02838">
    <property type="entry name" value="Glyco_hydro_20b"/>
    <property type="match status" value="1"/>
</dbReference>
<comment type="catalytic activity">
    <reaction evidence="1">
        <text>Hydrolysis of terminal non-reducing N-acetyl-D-hexosamine residues in N-acetyl-beta-D-hexosaminides.</text>
        <dbReference type="EC" id="3.2.1.52"/>
    </reaction>
</comment>